<proteinExistence type="predicted"/>
<accession>A0ACB8BZH6</accession>
<dbReference type="EMBL" id="MU266330">
    <property type="protein sequence ID" value="KAH7930693.1"/>
    <property type="molecule type" value="Genomic_DNA"/>
</dbReference>
<keyword evidence="2" id="KW-1185">Reference proteome</keyword>
<reference evidence="1" key="1">
    <citation type="journal article" date="2021" name="New Phytol.">
        <title>Evolutionary innovations through gain and loss of genes in the ectomycorrhizal Boletales.</title>
        <authorList>
            <person name="Wu G."/>
            <person name="Miyauchi S."/>
            <person name="Morin E."/>
            <person name="Kuo A."/>
            <person name="Drula E."/>
            <person name="Varga T."/>
            <person name="Kohler A."/>
            <person name="Feng B."/>
            <person name="Cao Y."/>
            <person name="Lipzen A."/>
            <person name="Daum C."/>
            <person name="Hundley H."/>
            <person name="Pangilinan J."/>
            <person name="Johnson J."/>
            <person name="Barry K."/>
            <person name="LaButti K."/>
            <person name="Ng V."/>
            <person name="Ahrendt S."/>
            <person name="Min B."/>
            <person name="Choi I.G."/>
            <person name="Park H."/>
            <person name="Plett J.M."/>
            <person name="Magnuson J."/>
            <person name="Spatafora J.W."/>
            <person name="Nagy L.G."/>
            <person name="Henrissat B."/>
            <person name="Grigoriev I.V."/>
            <person name="Yang Z.L."/>
            <person name="Xu J."/>
            <person name="Martin F.M."/>
        </authorList>
    </citation>
    <scope>NUCLEOTIDE SEQUENCE</scope>
    <source>
        <strain evidence="1">KUC20120723A-06</strain>
    </source>
</reference>
<sequence length="202" mass="22356">MTCSVSMTSHLLQCIGASLVSVVSSRPSHGCNRGANTTNKRQPTKSSRHACGYPRVACLLADRTIGSWRDRTQKLKKSCIKCDVGDFLITGTTRGLLCRSTRRTGMRSLTWFVIVFVYHVVDKCGKYAGCQLLGSYSTGRCDICAAVRTRHCNTLVRTPKVAFCMGKATYHSLFTNVLVFPCSSLQTSPTRPRAVWEPPPKW</sequence>
<gene>
    <name evidence="1" type="ORF">BV22DRAFT_47358</name>
</gene>
<comment type="caution">
    <text evidence="1">The sequence shown here is derived from an EMBL/GenBank/DDBJ whole genome shotgun (WGS) entry which is preliminary data.</text>
</comment>
<evidence type="ECO:0000313" key="2">
    <source>
        <dbReference type="Proteomes" id="UP000790709"/>
    </source>
</evidence>
<organism evidence="1 2">
    <name type="scientific">Leucogyrophana mollusca</name>
    <dbReference type="NCBI Taxonomy" id="85980"/>
    <lineage>
        <taxon>Eukaryota</taxon>
        <taxon>Fungi</taxon>
        <taxon>Dikarya</taxon>
        <taxon>Basidiomycota</taxon>
        <taxon>Agaricomycotina</taxon>
        <taxon>Agaricomycetes</taxon>
        <taxon>Agaricomycetidae</taxon>
        <taxon>Boletales</taxon>
        <taxon>Boletales incertae sedis</taxon>
        <taxon>Leucogyrophana</taxon>
    </lineage>
</organism>
<evidence type="ECO:0000313" key="1">
    <source>
        <dbReference type="EMBL" id="KAH7930693.1"/>
    </source>
</evidence>
<dbReference type="Proteomes" id="UP000790709">
    <property type="component" value="Unassembled WGS sequence"/>
</dbReference>
<name>A0ACB8BZH6_9AGAM</name>
<protein>
    <submittedName>
        <fullName evidence="1">Uncharacterized protein</fullName>
    </submittedName>
</protein>